<keyword evidence="3" id="KW-0233">DNA recombination</keyword>
<sequence length="377" mass="44029">MASINELKSGWQYRISYKKRDGTFGTLSKNNFKRKKDCILAAAEIEKKLKDGHDLEQGDRLFHECFREWYEIFRKGKKSKANDGDIRRAVEFAEEKFPFIKFKDLNRKMYQNALNEYAETHSTSSVKKHHTYMRTFIMDAIEDGVITKNPTYKVIAKGKVESKEEDLKYLNYQDSQSLIVELTKDLKYRYISRYIILFALTSGCRFSEIMGITWDSVDFKNKKVRINKSWDYAEGDFGELKNKASKRTLRIDDKTMEILKSLKSEQQKVALASGLRNENNLVFVNNKFHLVTNNAVNKTLKGICKKILVTEITCHHLRHTHASILLFKKCNIKYISRRLGHGDIVTTLQTYSHIIDEMEQMESEVVNDTMSSLFKVM</sequence>
<proteinExistence type="inferred from homology"/>
<dbReference type="CDD" id="cd01189">
    <property type="entry name" value="INT_ICEBs1_C_like"/>
    <property type="match status" value="1"/>
</dbReference>
<organism evidence="5 6">
    <name type="scientific">Alkalicoccobacillus plakortidis</name>
    <dbReference type="NCBI Taxonomy" id="444060"/>
    <lineage>
        <taxon>Bacteria</taxon>
        <taxon>Bacillati</taxon>
        <taxon>Bacillota</taxon>
        <taxon>Bacilli</taxon>
        <taxon>Bacillales</taxon>
        <taxon>Bacillaceae</taxon>
        <taxon>Alkalicoccobacillus</taxon>
    </lineage>
</organism>
<dbReference type="InterPro" id="IPR011010">
    <property type="entry name" value="DNA_brk_join_enz"/>
</dbReference>
<evidence type="ECO:0000256" key="3">
    <source>
        <dbReference type="ARBA" id="ARBA00023172"/>
    </source>
</evidence>
<evidence type="ECO:0000313" key="6">
    <source>
        <dbReference type="Proteomes" id="UP001203665"/>
    </source>
</evidence>
<dbReference type="SUPFAM" id="SSF56349">
    <property type="entry name" value="DNA breaking-rejoining enzymes"/>
    <property type="match status" value="1"/>
</dbReference>
<keyword evidence="6" id="KW-1185">Reference proteome</keyword>
<dbReference type="PROSITE" id="PS51898">
    <property type="entry name" value="TYR_RECOMBINASE"/>
    <property type="match status" value="1"/>
</dbReference>
<dbReference type="PANTHER" id="PTHR30349:SF64">
    <property type="entry name" value="PROPHAGE INTEGRASE INTD-RELATED"/>
    <property type="match status" value="1"/>
</dbReference>
<dbReference type="Gene3D" id="1.10.150.130">
    <property type="match status" value="1"/>
</dbReference>
<dbReference type="InterPro" id="IPR050090">
    <property type="entry name" value="Tyrosine_recombinase_XerCD"/>
</dbReference>
<evidence type="ECO:0000256" key="2">
    <source>
        <dbReference type="ARBA" id="ARBA00023125"/>
    </source>
</evidence>
<dbReference type="InterPro" id="IPR010998">
    <property type="entry name" value="Integrase_recombinase_N"/>
</dbReference>
<dbReference type="Gene3D" id="1.10.443.10">
    <property type="entry name" value="Intergrase catalytic core"/>
    <property type="match status" value="1"/>
</dbReference>
<comment type="caution">
    <text evidence="5">The sequence shown here is derived from an EMBL/GenBank/DDBJ whole genome shotgun (WGS) entry which is preliminary data.</text>
</comment>
<feature type="domain" description="Tyr recombinase" evidence="4">
    <location>
        <begin position="165"/>
        <end position="367"/>
    </location>
</feature>
<gene>
    <name evidence="5" type="ORF">NDM98_08965</name>
</gene>
<dbReference type="Proteomes" id="UP001203665">
    <property type="component" value="Unassembled WGS sequence"/>
</dbReference>
<evidence type="ECO:0000259" key="4">
    <source>
        <dbReference type="PROSITE" id="PS51898"/>
    </source>
</evidence>
<dbReference type="PANTHER" id="PTHR30349">
    <property type="entry name" value="PHAGE INTEGRASE-RELATED"/>
    <property type="match status" value="1"/>
</dbReference>
<dbReference type="RefSeq" id="WP_251606542.1">
    <property type="nucleotide sequence ID" value="NZ_JAMQJY010000001.1"/>
</dbReference>
<protein>
    <submittedName>
        <fullName evidence="5">Site-specific integrase</fullName>
    </submittedName>
</protein>
<dbReference type="EMBL" id="JAMQJY010000001">
    <property type="protein sequence ID" value="MCM2675612.1"/>
    <property type="molecule type" value="Genomic_DNA"/>
</dbReference>
<dbReference type="InterPro" id="IPR013762">
    <property type="entry name" value="Integrase-like_cat_sf"/>
</dbReference>
<comment type="similarity">
    <text evidence="1">Belongs to the 'phage' integrase family.</text>
</comment>
<reference evidence="5" key="1">
    <citation type="submission" date="2022-06" db="EMBL/GenBank/DDBJ databases">
        <title>Alkalicoccobacillus porphyridii sp. nov., isolated from a marine red alga, Porphyridium purpureum and reclassification of Shouchella plakortidis and Shouchella gibsonii as Alkalicoccobacillus plakortidis comb. nov. and Alkalicoccobacillus gibsonii comb. nov.</title>
        <authorList>
            <person name="Kim K.H."/>
            <person name="Lee J.K."/>
            <person name="Han D.M."/>
            <person name="Baek J.H."/>
            <person name="Jeon C.O."/>
        </authorList>
    </citation>
    <scope>NUCLEOTIDE SEQUENCE</scope>
    <source>
        <strain evidence="5">DSM 19153</strain>
    </source>
</reference>
<dbReference type="InterPro" id="IPR002104">
    <property type="entry name" value="Integrase_catalytic"/>
</dbReference>
<keyword evidence="2" id="KW-0238">DNA-binding</keyword>
<dbReference type="Pfam" id="PF00589">
    <property type="entry name" value="Phage_integrase"/>
    <property type="match status" value="1"/>
</dbReference>
<name>A0ABT0XK72_9BACI</name>
<accession>A0ABT0XK72</accession>
<evidence type="ECO:0000256" key="1">
    <source>
        <dbReference type="ARBA" id="ARBA00008857"/>
    </source>
</evidence>
<evidence type="ECO:0000313" key="5">
    <source>
        <dbReference type="EMBL" id="MCM2675612.1"/>
    </source>
</evidence>